<name>A0A6A7Y381_9HYPH</name>
<gene>
    <name evidence="2" type="ORF">F0357_05900</name>
</gene>
<accession>A0A6A7Y381</accession>
<dbReference type="SUPFAM" id="SSF89392">
    <property type="entry name" value="Prokaryotic lipoproteins and lipoprotein localization factors"/>
    <property type="match status" value="1"/>
</dbReference>
<dbReference type="EMBL" id="VWNA01000001">
    <property type="protein sequence ID" value="MQT12202.1"/>
    <property type="molecule type" value="Genomic_DNA"/>
</dbReference>
<evidence type="ECO:0000313" key="3">
    <source>
        <dbReference type="Proteomes" id="UP000332515"/>
    </source>
</evidence>
<dbReference type="PANTHER" id="PTHR35869:SF1">
    <property type="entry name" value="OUTER-MEMBRANE LIPOPROTEIN CARRIER PROTEIN"/>
    <property type="match status" value="1"/>
</dbReference>
<dbReference type="CDD" id="cd16325">
    <property type="entry name" value="LolA"/>
    <property type="match status" value="1"/>
</dbReference>
<keyword evidence="3" id="KW-1185">Reference proteome</keyword>
<keyword evidence="1" id="KW-0732">Signal</keyword>
<reference evidence="2 3" key="1">
    <citation type="submission" date="2019-09" db="EMBL/GenBank/DDBJ databases">
        <title>Segnochrobactrum spirostomi gen. nov., sp. nov., isolated from the ciliate Spirostomum cf. yagiui and description of a novel family, Segnochrobactraceae fam. nov. within the order Rhizobiales of the class Alphaproteobacteria.</title>
        <authorList>
            <person name="Akter S."/>
            <person name="Shazib S.U.A."/>
            <person name="Shin M.K."/>
        </authorList>
    </citation>
    <scope>NUCLEOTIDE SEQUENCE [LARGE SCALE GENOMIC DNA]</scope>
    <source>
        <strain evidence="2 3">Sp-1</strain>
    </source>
</reference>
<keyword evidence="2" id="KW-0449">Lipoprotein</keyword>
<dbReference type="Proteomes" id="UP000332515">
    <property type="component" value="Unassembled WGS sequence"/>
</dbReference>
<protein>
    <submittedName>
        <fullName evidence="2">Outer membrane lipoprotein carrier protein LolA</fullName>
    </submittedName>
</protein>
<sequence>MPAAATVAVAQEFPATSPLTAGAGRTVTDRQLIQRINAYFNGVRTMSGAFVQFSPSGARTDGTFVLARPGKIRFDYDPPTKMQIIADGKSVAVRDTRRQTQDIWPLGQTPMRFLLANNIDLTRDAKVASVTEADGLITVVVQEKTVFGNGRLALFFDAASAQLKQWTVTDAQGQDTSVAIYDVKTNVPVDPKQFVINYQRIL</sequence>
<dbReference type="AlphaFoldDB" id="A0A6A7Y381"/>
<comment type="caution">
    <text evidence="2">The sequence shown here is derived from an EMBL/GenBank/DDBJ whole genome shotgun (WGS) entry which is preliminary data.</text>
</comment>
<evidence type="ECO:0000256" key="1">
    <source>
        <dbReference type="ARBA" id="ARBA00022729"/>
    </source>
</evidence>
<evidence type="ECO:0000313" key="2">
    <source>
        <dbReference type="EMBL" id="MQT12202.1"/>
    </source>
</evidence>
<dbReference type="InterPro" id="IPR004564">
    <property type="entry name" value="OM_lipoprot_carrier_LolA-like"/>
</dbReference>
<dbReference type="Gene3D" id="2.50.20.10">
    <property type="entry name" value="Lipoprotein localisation LolA/LolB/LppX"/>
    <property type="match status" value="1"/>
</dbReference>
<proteinExistence type="predicted"/>
<organism evidence="2 3">
    <name type="scientific">Segnochrobactrum spirostomi</name>
    <dbReference type="NCBI Taxonomy" id="2608987"/>
    <lineage>
        <taxon>Bacteria</taxon>
        <taxon>Pseudomonadati</taxon>
        <taxon>Pseudomonadota</taxon>
        <taxon>Alphaproteobacteria</taxon>
        <taxon>Hyphomicrobiales</taxon>
        <taxon>Segnochrobactraceae</taxon>
        <taxon>Segnochrobactrum</taxon>
    </lineage>
</organism>
<dbReference type="InterPro" id="IPR029046">
    <property type="entry name" value="LolA/LolB/LppX"/>
</dbReference>
<dbReference type="Pfam" id="PF03548">
    <property type="entry name" value="LolA"/>
    <property type="match status" value="1"/>
</dbReference>
<dbReference type="PANTHER" id="PTHR35869">
    <property type="entry name" value="OUTER-MEMBRANE LIPOPROTEIN CARRIER PROTEIN"/>
    <property type="match status" value="1"/>
</dbReference>